<dbReference type="Gene3D" id="3.20.20.80">
    <property type="entry name" value="Glycosidases"/>
    <property type="match status" value="1"/>
</dbReference>
<dbReference type="OrthoDB" id="505641at2"/>
<dbReference type="HOGENOM" id="CLU_762365_0_0_11"/>
<dbReference type="RefSeq" id="WP_015099962.1">
    <property type="nucleotide sequence ID" value="NC_019673.1"/>
</dbReference>
<dbReference type="Proteomes" id="UP000006281">
    <property type="component" value="Chromosome"/>
</dbReference>
<dbReference type="KEGG" id="sesp:BN6_25360"/>
<dbReference type="AlphaFoldDB" id="K0JQT2"/>
<keyword evidence="2" id="KW-1185">Reference proteome</keyword>
<gene>
    <name evidence="1" type="ordered locus">BN6_25360</name>
</gene>
<accession>K0JQT2</accession>
<dbReference type="PATRIC" id="fig|1179773.3.peg.2540"/>
<dbReference type="PROSITE" id="PS51257">
    <property type="entry name" value="PROKAR_LIPOPROTEIN"/>
    <property type="match status" value="1"/>
</dbReference>
<organism evidence="1 2">
    <name type="scientific">Saccharothrix espanaensis (strain ATCC 51144 / DSM 44229 / JCM 9112 / NBRC 15066 / NRRL 15764)</name>
    <dbReference type="NCBI Taxonomy" id="1179773"/>
    <lineage>
        <taxon>Bacteria</taxon>
        <taxon>Bacillati</taxon>
        <taxon>Actinomycetota</taxon>
        <taxon>Actinomycetes</taxon>
        <taxon>Pseudonocardiales</taxon>
        <taxon>Pseudonocardiaceae</taxon>
        <taxon>Saccharothrix</taxon>
    </lineage>
</organism>
<dbReference type="eggNOG" id="ENOG503383F">
    <property type="taxonomic scope" value="Bacteria"/>
</dbReference>
<evidence type="ECO:0000313" key="2">
    <source>
        <dbReference type="Proteomes" id="UP000006281"/>
    </source>
</evidence>
<evidence type="ECO:0000313" key="1">
    <source>
        <dbReference type="EMBL" id="CCH29850.1"/>
    </source>
</evidence>
<reference evidence="1 2" key="1">
    <citation type="journal article" date="2012" name="BMC Genomics">
        <title>Complete genome sequence of Saccharothrix espanaensis DSM 44229T and comparison to the other completely sequenced Pseudonocardiaceae.</title>
        <authorList>
            <person name="Strobel T."/>
            <person name="Al-Dilaimi A."/>
            <person name="Blom J."/>
            <person name="Gessner A."/>
            <person name="Kalinowski J."/>
            <person name="Luzhetska M."/>
            <person name="Puhler A."/>
            <person name="Szczepanowski R."/>
            <person name="Bechthold A."/>
            <person name="Ruckert C."/>
        </authorList>
    </citation>
    <scope>NUCLEOTIDE SEQUENCE [LARGE SCALE GENOMIC DNA]</scope>
    <source>
        <strain evidence="2">ATCC 51144 / DSM 44229 / JCM 9112 / NBRC 15066 / NRRL 15764</strain>
    </source>
</reference>
<dbReference type="BioCyc" id="SESP1179773:BN6_RS12320-MONOMER"/>
<dbReference type="EMBL" id="HE804045">
    <property type="protein sequence ID" value="CCH29850.1"/>
    <property type="molecule type" value="Genomic_DNA"/>
</dbReference>
<dbReference type="InterPro" id="IPR017853">
    <property type="entry name" value="GH"/>
</dbReference>
<sequence length="425" mass="45629">MPFGRAGVLGGVLVLLCSCAPVVPPVAPPGEVVGGPTADYYRKWVNGPNPAGDPSIFPINVWMQDPSEVVDGKLVGAAYREIGVPATLGLWDDPAWSRRRDALFATGWSAYVSHGKVDSVLADPGHARSFLGYLLVDEPDMQKSSGGRLHPEFQPSAVLRVAQETRAKDPSRPTVVNFGAWMGTPKGRERYGFVEQSYEDDMRTYCSAADIASADYYGWSDADSGVVGAFRYGEVVDTMRRWCGADKPVFGFVETGHPYEDGELISPDQVESAVWNCVLHGANGINYFAHSFYPEGRGDFASAVSRADVASRLKALNARLQALAPVLNAPAVGGVQGKGVAEGKGAVPVAVLHKVVEGWHYVFVQADGDEARPGSARTRVELSLPLGARGDVEVLDEGRSVAVVDGVLVDDFEPYQVHVYRFATS</sequence>
<proteinExistence type="predicted"/>
<name>K0JQT2_SACES</name>
<evidence type="ECO:0008006" key="3">
    <source>
        <dbReference type="Google" id="ProtNLM"/>
    </source>
</evidence>
<dbReference type="STRING" id="1179773.BN6_25360"/>
<dbReference type="SUPFAM" id="SSF51445">
    <property type="entry name" value="(Trans)glycosidases"/>
    <property type="match status" value="1"/>
</dbReference>
<protein>
    <recommendedName>
        <fullName evidence="3">Glycoside hydrolase family 42 N-terminal domain-containing protein</fullName>
    </recommendedName>
</protein>